<feature type="coiled-coil region" evidence="6">
    <location>
        <begin position="60"/>
        <end position="230"/>
    </location>
</feature>
<dbReference type="EMBL" id="KI630171">
    <property type="protein sequence ID" value="EYU45982.1"/>
    <property type="molecule type" value="Genomic_DNA"/>
</dbReference>
<dbReference type="PhylomeDB" id="A0A022RZP1"/>
<evidence type="ECO:0000256" key="4">
    <source>
        <dbReference type="ARBA" id="ARBA00023054"/>
    </source>
</evidence>
<dbReference type="STRING" id="4155.A0A022RZP1"/>
<proteinExistence type="inferred from homology"/>
<evidence type="ECO:0000313" key="8">
    <source>
        <dbReference type="EMBL" id="EYU45982.1"/>
    </source>
</evidence>
<keyword evidence="3" id="KW-0221">Differentiation</keyword>
<keyword evidence="2" id="KW-0217">Developmental protein</keyword>
<keyword evidence="5" id="KW-0287">Flowering</keyword>
<evidence type="ECO:0000256" key="6">
    <source>
        <dbReference type="SAM" id="Coils"/>
    </source>
</evidence>
<dbReference type="OMA" id="GPYDMQH"/>
<dbReference type="PANTHER" id="PTHR33405">
    <property type="entry name" value="PROTEIN FLX-LIKE 2"/>
    <property type="match status" value="1"/>
</dbReference>
<gene>
    <name evidence="8" type="ORF">MIMGU_mgv1a010545mg</name>
</gene>
<evidence type="ECO:0008006" key="10">
    <source>
        <dbReference type="Google" id="ProtNLM"/>
    </source>
</evidence>
<feature type="region of interest" description="Disordered" evidence="7">
    <location>
        <begin position="1"/>
        <end position="28"/>
    </location>
</feature>
<protein>
    <recommendedName>
        <fullName evidence="10">Protein FLC EXPRESSOR</fullName>
    </recommendedName>
</protein>
<dbReference type="Proteomes" id="UP000030748">
    <property type="component" value="Unassembled WGS sequence"/>
</dbReference>
<sequence>MAGRNHNTPAAGLKHRHNNHRPRNDGVVHPHRRLTATEVRLIEDRIAAQSREIETLLLDNQRLATSYVALKQDLVAAEQELRHISATAASVKAERDAQVREVYERSLRLEDEARSVDGISAELERVRADINALRSERKELLEKLKDIDGDVVTARAELQQLPDLKSEIEAAQIEIQRGRAAIEHERKMSSNNFEQSEAMEKLMISLAREAEKLRSELANAEQRAMAAAAAAASAANPGAVYATHQINYDPGYGGNPLYNPHAVNQVTFDAGANYGLGAGIPGPPPPPPLPPPPPPPPGTYDMQGPQVHS</sequence>
<dbReference type="GO" id="GO:0030154">
    <property type="term" value="P:cell differentiation"/>
    <property type="evidence" value="ECO:0007669"/>
    <property type="project" value="UniProtKB-KW"/>
</dbReference>
<evidence type="ECO:0000256" key="2">
    <source>
        <dbReference type="ARBA" id="ARBA00022473"/>
    </source>
</evidence>
<feature type="region of interest" description="Disordered" evidence="7">
    <location>
        <begin position="273"/>
        <end position="309"/>
    </location>
</feature>
<keyword evidence="4 6" id="KW-0175">Coiled coil</keyword>
<dbReference type="InterPro" id="IPR040353">
    <property type="entry name" value="FLX/FLX-like"/>
</dbReference>
<keyword evidence="9" id="KW-1185">Reference proteome</keyword>
<evidence type="ECO:0000256" key="1">
    <source>
        <dbReference type="ARBA" id="ARBA00005405"/>
    </source>
</evidence>
<dbReference type="KEGG" id="egt:105958710"/>
<accession>A0A022RZP1</accession>
<evidence type="ECO:0000313" key="9">
    <source>
        <dbReference type="Proteomes" id="UP000030748"/>
    </source>
</evidence>
<dbReference type="PANTHER" id="PTHR33405:SF17">
    <property type="entry name" value="PROTEIN FLC EXPRESSOR"/>
    <property type="match status" value="1"/>
</dbReference>
<dbReference type="eggNOG" id="ENOG502RJEI">
    <property type="taxonomic scope" value="Eukaryota"/>
</dbReference>
<comment type="similarity">
    <text evidence="1">Belongs to the FLX family.</text>
</comment>
<evidence type="ECO:0000256" key="5">
    <source>
        <dbReference type="ARBA" id="ARBA00023089"/>
    </source>
</evidence>
<evidence type="ECO:0000256" key="3">
    <source>
        <dbReference type="ARBA" id="ARBA00022782"/>
    </source>
</evidence>
<dbReference type="AlphaFoldDB" id="A0A022RZP1"/>
<reference evidence="8 9" key="1">
    <citation type="journal article" date="2013" name="Proc. Natl. Acad. Sci. U.S.A.">
        <title>Fine-scale variation in meiotic recombination in Mimulus inferred from population shotgun sequencing.</title>
        <authorList>
            <person name="Hellsten U."/>
            <person name="Wright K.M."/>
            <person name="Jenkins J."/>
            <person name="Shu S."/>
            <person name="Yuan Y."/>
            <person name="Wessler S.R."/>
            <person name="Schmutz J."/>
            <person name="Willis J.H."/>
            <person name="Rokhsar D.S."/>
        </authorList>
    </citation>
    <scope>NUCLEOTIDE SEQUENCE [LARGE SCALE GENOMIC DNA]</scope>
    <source>
        <strain evidence="9">cv. DUN x IM62</strain>
    </source>
</reference>
<dbReference type="GO" id="GO:0009908">
    <property type="term" value="P:flower development"/>
    <property type="evidence" value="ECO:0007669"/>
    <property type="project" value="UniProtKB-KW"/>
</dbReference>
<dbReference type="OrthoDB" id="1928946at2759"/>
<evidence type="ECO:0000256" key="7">
    <source>
        <dbReference type="SAM" id="MobiDB-lite"/>
    </source>
</evidence>
<organism evidence="8 9">
    <name type="scientific">Erythranthe guttata</name>
    <name type="common">Yellow monkey flower</name>
    <name type="synonym">Mimulus guttatus</name>
    <dbReference type="NCBI Taxonomy" id="4155"/>
    <lineage>
        <taxon>Eukaryota</taxon>
        <taxon>Viridiplantae</taxon>
        <taxon>Streptophyta</taxon>
        <taxon>Embryophyta</taxon>
        <taxon>Tracheophyta</taxon>
        <taxon>Spermatophyta</taxon>
        <taxon>Magnoliopsida</taxon>
        <taxon>eudicotyledons</taxon>
        <taxon>Gunneridae</taxon>
        <taxon>Pentapetalae</taxon>
        <taxon>asterids</taxon>
        <taxon>lamiids</taxon>
        <taxon>Lamiales</taxon>
        <taxon>Phrymaceae</taxon>
        <taxon>Erythranthe</taxon>
    </lineage>
</organism>
<name>A0A022RZP1_ERYGU</name>
<feature type="compositionally biased region" description="Pro residues" evidence="7">
    <location>
        <begin position="281"/>
        <end position="298"/>
    </location>
</feature>